<keyword evidence="1" id="KW-1133">Transmembrane helix</keyword>
<evidence type="ECO:0000313" key="2">
    <source>
        <dbReference type="EMBL" id="MCW0343107.1"/>
    </source>
</evidence>
<dbReference type="AlphaFoldDB" id="A0AAJ1FPF4"/>
<evidence type="ECO:0000313" key="3">
    <source>
        <dbReference type="Proteomes" id="UP001208888"/>
    </source>
</evidence>
<feature type="transmembrane region" description="Helical" evidence="1">
    <location>
        <begin position="146"/>
        <end position="164"/>
    </location>
</feature>
<sequence length="193" mass="22329">MFYNLKNSLALSKKVTAQITQANDEQLESIKDEMTDKMEVPIGWHTMGIPLSSSLICSLFSCAMSLTPLGIKMIDNVNWPEYPTLTGVFITSFIYCLFLYISAFFIARGFYHAIKVYLAIYVFTTILASLNFLFNLVDIYQTRMLSAWLLIFSIVSILLIMLGIRSLNSKMFYQSVAYYLFARTWRKQLHRQK</sequence>
<dbReference type="RefSeq" id="WP_146236401.1">
    <property type="nucleotide sequence ID" value="NZ_CP028033.1"/>
</dbReference>
<reference evidence="2" key="1">
    <citation type="submission" date="2022-06" db="EMBL/GenBank/DDBJ databases">
        <title>Dynamics of rice microbiomes reveals core vertical transmitted seed endophytes.</title>
        <authorList>
            <person name="Liao K."/>
            <person name="Zhang X."/>
        </authorList>
    </citation>
    <scope>NUCLEOTIDE SEQUENCE</scope>
    <source>
        <strain evidence="2">JT1-17</strain>
    </source>
</reference>
<protein>
    <submittedName>
        <fullName evidence="2">Uncharacterized protein</fullName>
    </submittedName>
</protein>
<proteinExistence type="predicted"/>
<keyword evidence="1" id="KW-0812">Transmembrane</keyword>
<dbReference type="Proteomes" id="UP001208888">
    <property type="component" value="Unassembled WGS sequence"/>
</dbReference>
<accession>A0AAJ1FPF4</accession>
<comment type="caution">
    <text evidence="2">The sequence shown here is derived from an EMBL/GenBank/DDBJ whole genome shotgun (WGS) entry which is preliminary data.</text>
</comment>
<gene>
    <name evidence="2" type="ORF">NB703_001200</name>
</gene>
<feature type="transmembrane region" description="Helical" evidence="1">
    <location>
        <begin position="47"/>
        <end position="66"/>
    </location>
</feature>
<organism evidence="2 3">
    <name type="scientific">Pantoea ananas</name>
    <name type="common">Erwinia uredovora</name>
    <dbReference type="NCBI Taxonomy" id="553"/>
    <lineage>
        <taxon>Bacteria</taxon>
        <taxon>Pseudomonadati</taxon>
        <taxon>Pseudomonadota</taxon>
        <taxon>Gammaproteobacteria</taxon>
        <taxon>Enterobacterales</taxon>
        <taxon>Erwiniaceae</taxon>
        <taxon>Pantoea</taxon>
    </lineage>
</organism>
<feature type="transmembrane region" description="Helical" evidence="1">
    <location>
        <begin position="114"/>
        <end position="134"/>
    </location>
</feature>
<name>A0AAJ1FPF4_PANAN</name>
<dbReference type="EMBL" id="JANFVX010000003">
    <property type="protein sequence ID" value="MCW0343107.1"/>
    <property type="molecule type" value="Genomic_DNA"/>
</dbReference>
<feature type="transmembrane region" description="Helical" evidence="1">
    <location>
        <begin position="86"/>
        <end position="107"/>
    </location>
</feature>
<keyword evidence="1" id="KW-0472">Membrane</keyword>
<evidence type="ECO:0000256" key="1">
    <source>
        <dbReference type="SAM" id="Phobius"/>
    </source>
</evidence>